<protein>
    <submittedName>
        <fullName evidence="2">Uncharacterized membrane protein YsdA, DUF1294 family</fullName>
    </submittedName>
</protein>
<keyword evidence="1" id="KW-1133">Transmembrane helix</keyword>
<evidence type="ECO:0000256" key="1">
    <source>
        <dbReference type="SAM" id="Phobius"/>
    </source>
</evidence>
<feature type="transmembrane region" description="Helical" evidence="1">
    <location>
        <begin position="63"/>
        <end position="84"/>
    </location>
</feature>
<proteinExistence type="predicted"/>
<dbReference type="PIRSF" id="PIRSF002599">
    <property type="entry name" value="Cold_shock_A"/>
    <property type="match status" value="1"/>
</dbReference>
<dbReference type="EMBL" id="FNDZ01000001">
    <property type="protein sequence ID" value="SDH95008.1"/>
    <property type="molecule type" value="Genomic_DNA"/>
</dbReference>
<dbReference type="Proteomes" id="UP000183255">
    <property type="component" value="Unassembled WGS sequence"/>
</dbReference>
<gene>
    <name evidence="2" type="ORF">SAMN05421804_101297</name>
</gene>
<keyword evidence="1" id="KW-0812">Transmembrane</keyword>
<dbReference type="Pfam" id="PF06961">
    <property type="entry name" value="DUF1294"/>
    <property type="match status" value="1"/>
</dbReference>
<dbReference type="AlphaFoldDB" id="A0A1G8GKR8"/>
<accession>A0A1G8GKR8</accession>
<evidence type="ECO:0000313" key="3">
    <source>
        <dbReference type="Proteomes" id="UP000183255"/>
    </source>
</evidence>
<feature type="transmembrane region" description="Helical" evidence="1">
    <location>
        <begin position="6"/>
        <end position="22"/>
    </location>
</feature>
<evidence type="ECO:0000313" key="2">
    <source>
        <dbReference type="EMBL" id="SDH95008.1"/>
    </source>
</evidence>
<name>A0A1G8GKR8_9CLOT</name>
<dbReference type="InterPro" id="IPR012156">
    <property type="entry name" value="Cold_shock_CspA"/>
</dbReference>
<feature type="transmembrane region" description="Helical" evidence="1">
    <location>
        <begin position="38"/>
        <end position="57"/>
    </location>
</feature>
<dbReference type="InterPro" id="IPR010718">
    <property type="entry name" value="DUF1294"/>
</dbReference>
<keyword evidence="1" id="KW-0472">Membrane</keyword>
<organism evidence="2 3">
    <name type="scientific">Proteiniclasticum ruminis</name>
    <dbReference type="NCBI Taxonomy" id="398199"/>
    <lineage>
        <taxon>Bacteria</taxon>
        <taxon>Bacillati</taxon>
        <taxon>Bacillota</taxon>
        <taxon>Clostridia</taxon>
        <taxon>Eubacteriales</taxon>
        <taxon>Clostridiaceae</taxon>
        <taxon>Proteiniclasticum</taxon>
    </lineage>
</organism>
<sequence length="89" mass="10414">MLYLNVYMLLINVIGFVFMLYDKQSARKSIRRIPEKTLFTFAFLGGSAGVFLGMLFFRHKTKHITFTLLIPSLTAVHIIVYFFIRNTLF</sequence>
<reference evidence="2 3" key="1">
    <citation type="submission" date="2016-10" db="EMBL/GenBank/DDBJ databases">
        <authorList>
            <person name="de Groot N.N."/>
        </authorList>
    </citation>
    <scope>NUCLEOTIDE SEQUENCE [LARGE SCALE GENOMIC DNA]</scope>
    <source>
        <strain evidence="2 3">CGMCC 1.5058</strain>
    </source>
</reference>
<dbReference type="GO" id="GO:0003676">
    <property type="term" value="F:nucleic acid binding"/>
    <property type="evidence" value="ECO:0007669"/>
    <property type="project" value="InterPro"/>
</dbReference>